<dbReference type="GO" id="GO:0005737">
    <property type="term" value="C:cytoplasm"/>
    <property type="evidence" value="ECO:0007669"/>
    <property type="project" value="TreeGrafter"/>
</dbReference>
<proteinExistence type="predicted"/>
<dbReference type="GeneID" id="108012026"/>
<organism evidence="2 3">
    <name type="scientific">Drosophila suzukii</name>
    <name type="common">Spotted-wing drosophila fruit fly</name>
    <dbReference type="NCBI Taxonomy" id="28584"/>
    <lineage>
        <taxon>Eukaryota</taxon>
        <taxon>Metazoa</taxon>
        <taxon>Ecdysozoa</taxon>
        <taxon>Arthropoda</taxon>
        <taxon>Hexapoda</taxon>
        <taxon>Insecta</taxon>
        <taxon>Pterygota</taxon>
        <taxon>Neoptera</taxon>
        <taxon>Endopterygota</taxon>
        <taxon>Diptera</taxon>
        <taxon>Brachycera</taxon>
        <taxon>Muscomorpha</taxon>
        <taxon>Ephydroidea</taxon>
        <taxon>Drosophilidae</taxon>
        <taxon>Drosophila</taxon>
        <taxon>Sophophora</taxon>
    </lineage>
</organism>
<dbReference type="GO" id="GO:0070286">
    <property type="term" value="P:axonemal dynein complex assembly"/>
    <property type="evidence" value="ECO:0007669"/>
    <property type="project" value="TreeGrafter"/>
</dbReference>
<dbReference type="InterPro" id="IPR011990">
    <property type="entry name" value="TPR-like_helical_dom_sf"/>
</dbReference>
<evidence type="ECO:0000256" key="1">
    <source>
        <dbReference type="PROSITE-ProRule" id="PRU00339"/>
    </source>
</evidence>
<dbReference type="AlphaFoldDB" id="A0AB40A814"/>
<keyword evidence="1" id="KW-0802">TPR repeat</keyword>
<dbReference type="GO" id="GO:0007288">
    <property type="term" value="P:sperm axoneme assembly"/>
    <property type="evidence" value="ECO:0007669"/>
    <property type="project" value="TreeGrafter"/>
</dbReference>
<dbReference type="RefSeq" id="XP_036673352.3">
    <property type="nucleotide sequence ID" value="XM_036817457.3"/>
</dbReference>
<dbReference type="Proteomes" id="UP001652628">
    <property type="component" value="Chromosome 3"/>
</dbReference>
<dbReference type="Gene3D" id="1.25.40.10">
    <property type="entry name" value="Tetratricopeptide repeat domain"/>
    <property type="match status" value="1"/>
</dbReference>
<accession>A0AB40A814</accession>
<keyword evidence="2" id="KW-1185">Reference proteome</keyword>
<reference evidence="3" key="1">
    <citation type="submission" date="2025-08" db="UniProtKB">
        <authorList>
            <consortium name="RefSeq"/>
        </authorList>
    </citation>
    <scope>IDENTIFICATION</scope>
</reference>
<dbReference type="InterPro" id="IPR019734">
    <property type="entry name" value="TPR_rpt"/>
</dbReference>
<dbReference type="SMART" id="SM00028">
    <property type="entry name" value="TPR"/>
    <property type="match status" value="2"/>
</dbReference>
<dbReference type="PANTHER" id="PTHR46540">
    <property type="entry name" value="TETRATRICOPEPTIDE REPEAT PROTEIN 12"/>
    <property type="match status" value="1"/>
</dbReference>
<dbReference type="PROSITE" id="PS50005">
    <property type="entry name" value="TPR"/>
    <property type="match status" value="1"/>
</dbReference>
<evidence type="ECO:0000313" key="3">
    <source>
        <dbReference type="RefSeq" id="XP_036673352.3"/>
    </source>
</evidence>
<name>A0AB40A814_DROSZ</name>
<protein>
    <submittedName>
        <fullName evidence="3">Tetratricopeptide repeat protein 12</fullName>
    </submittedName>
</protein>
<gene>
    <name evidence="3" type="primary">LOC108012026</name>
</gene>
<dbReference type="SUPFAM" id="SSF48452">
    <property type="entry name" value="TPR-like"/>
    <property type="match status" value="1"/>
</dbReference>
<feature type="repeat" description="TPR" evidence="1">
    <location>
        <begin position="106"/>
        <end position="139"/>
    </location>
</feature>
<dbReference type="GO" id="GO:0005813">
    <property type="term" value="C:centrosome"/>
    <property type="evidence" value="ECO:0007669"/>
    <property type="project" value="TreeGrafter"/>
</dbReference>
<dbReference type="InterPro" id="IPR043195">
    <property type="entry name" value="TTC12"/>
</dbReference>
<evidence type="ECO:0000313" key="2">
    <source>
        <dbReference type="Proteomes" id="UP001652628"/>
    </source>
</evidence>
<sequence length="225" mass="26496">MDADESFLNQRSLIMDVMRQLDDLLNANRMDTGTKGKEEKKPEVDISEGVTDTSFVVFFRDIRKKSSRHFKKIQKSSNTNQITCMRQIDTSPKDRAEARRDREVVADSFRRLGNEEYRRTNFEKAIYYYSKAIQYVSDSPVLYCNRALAKIKKRDFKQALFDLDYVIFKLDPLHLKAWLYRAGALARLNNEAESNIAISNARLFNRAPKDQKYIEYFLEKLKTEF</sequence>
<dbReference type="PANTHER" id="PTHR46540:SF1">
    <property type="entry name" value="TETRATRICOPEPTIDE REPEAT PROTEIN 12"/>
    <property type="match status" value="1"/>
</dbReference>